<gene>
    <name evidence="4" type="ORF">CCAM_LOCUS9725</name>
</gene>
<feature type="compositionally biased region" description="Polar residues" evidence="3">
    <location>
        <begin position="261"/>
        <end position="270"/>
    </location>
</feature>
<evidence type="ECO:0000256" key="3">
    <source>
        <dbReference type="SAM" id="MobiDB-lite"/>
    </source>
</evidence>
<dbReference type="OrthoDB" id="1927036at2759"/>
<feature type="compositionally biased region" description="Polar residues" evidence="3">
    <location>
        <begin position="239"/>
        <end position="255"/>
    </location>
</feature>
<feature type="compositionally biased region" description="Basic residues" evidence="3">
    <location>
        <begin position="185"/>
        <end position="200"/>
    </location>
</feature>
<dbReference type="AlphaFoldDB" id="A0A484KX74"/>
<accession>A0A484KX74</accession>
<organism evidence="4 5">
    <name type="scientific">Cuscuta campestris</name>
    <dbReference type="NCBI Taxonomy" id="132261"/>
    <lineage>
        <taxon>Eukaryota</taxon>
        <taxon>Viridiplantae</taxon>
        <taxon>Streptophyta</taxon>
        <taxon>Embryophyta</taxon>
        <taxon>Tracheophyta</taxon>
        <taxon>Spermatophyta</taxon>
        <taxon>Magnoliopsida</taxon>
        <taxon>eudicotyledons</taxon>
        <taxon>Gunneridae</taxon>
        <taxon>Pentapetalae</taxon>
        <taxon>asterids</taxon>
        <taxon>lamiids</taxon>
        <taxon>Solanales</taxon>
        <taxon>Convolvulaceae</taxon>
        <taxon>Cuscuteae</taxon>
        <taxon>Cuscuta</taxon>
        <taxon>Cuscuta subgen. Grammica</taxon>
        <taxon>Cuscuta sect. Cleistogrammica</taxon>
    </lineage>
</organism>
<comment type="similarity">
    <text evidence="1">Belongs to the ABI family.</text>
</comment>
<dbReference type="PANTHER" id="PTHR10460:SF34">
    <property type="entry name" value="PROTEIN ABIL2-LIKE"/>
    <property type="match status" value="1"/>
</dbReference>
<evidence type="ECO:0000313" key="5">
    <source>
        <dbReference type="Proteomes" id="UP000595140"/>
    </source>
</evidence>
<dbReference type="InterPro" id="IPR028457">
    <property type="entry name" value="ABI"/>
</dbReference>
<evidence type="ECO:0000256" key="1">
    <source>
        <dbReference type="ARBA" id="ARBA00010020"/>
    </source>
</evidence>
<feature type="region of interest" description="Disordered" evidence="3">
    <location>
        <begin position="239"/>
        <end position="270"/>
    </location>
</feature>
<evidence type="ECO:0000313" key="4">
    <source>
        <dbReference type="EMBL" id="VFQ67949.1"/>
    </source>
</evidence>
<name>A0A484KX74_9ASTE</name>
<evidence type="ECO:0000256" key="2">
    <source>
        <dbReference type="ARBA" id="ARBA00025223"/>
    </source>
</evidence>
<keyword evidence="5" id="KW-1185">Reference proteome</keyword>
<dbReference type="EMBL" id="OOIL02000669">
    <property type="protein sequence ID" value="VFQ67949.1"/>
    <property type="molecule type" value="Genomic_DNA"/>
</dbReference>
<evidence type="ECO:0008006" key="6">
    <source>
        <dbReference type="Google" id="ProtNLM"/>
    </source>
</evidence>
<dbReference type="Gene3D" id="6.10.140.1620">
    <property type="match status" value="1"/>
</dbReference>
<comment type="function">
    <text evidence="2">Involved in regulation of actin and microtubule organization. Part of a WAVE complex that activates the Arp2/3 complex.</text>
</comment>
<protein>
    <recommendedName>
        <fullName evidence="6">Protein ABIL2</fullName>
    </recommendedName>
</protein>
<dbReference type="PANTHER" id="PTHR10460">
    <property type="entry name" value="ABL INTERACTOR FAMILY MEMBER"/>
    <property type="match status" value="1"/>
</dbReference>
<proteinExistence type="inferred from homology"/>
<reference evidence="4 5" key="1">
    <citation type="submission" date="2018-04" db="EMBL/GenBank/DDBJ databases">
        <authorList>
            <person name="Vogel A."/>
        </authorList>
    </citation>
    <scope>NUCLEOTIDE SEQUENCE [LARGE SCALE GENOMIC DNA]</scope>
</reference>
<feature type="region of interest" description="Disordered" evidence="3">
    <location>
        <begin position="175"/>
        <end position="212"/>
    </location>
</feature>
<feature type="compositionally biased region" description="Polar residues" evidence="3">
    <location>
        <begin position="201"/>
        <end position="212"/>
    </location>
</feature>
<sequence>MGREKSPSALPLKETSNSDEIFMHHSIHFTHSLKELKSLREQLYSAAEHFELSFGEDEHKHLVVNSLKDYVSKAVISTVDHLGCVASKLDTFLDEKVDQFSTTQLRFSSIEQKSRSHQQLIDRSGLIQNSFLVAAPKYQKHYYTNSSVTGKMCGSRKWDEKYTKECSMYVEEDDMQPREAYQRGSKAKGHRPPLPRRNHKPSTVENSQNPQAFSFMRVASNKEGGKRSHSPLRFILKRSGSNANRSASPSACNRQQHIDQAKTNQQDLQLQSKKTKHMLKALLSIHRSQKGVASRYRDDM</sequence>
<dbReference type="Proteomes" id="UP000595140">
    <property type="component" value="Unassembled WGS sequence"/>
</dbReference>